<evidence type="ECO:0000313" key="2">
    <source>
        <dbReference type="EMBL" id="SOC15749.1"/>
    </source>
</evidence>
<dbReference type="EMBL" id="OBMQ01000008">
    <property type="protein sequence ID" value="SOC15749.1"/>
    <property type="molecule type" value="Genomic_DNA"/>
</dbReference>
<keyword evidence="1" id="KW-1133">Transmembrane helix</keyword>
<gene>
    <name evidence="2" type="ORF">SAMN05880501_108137</name>
</gene>
<keyword evidence="1" id="KW-0472">Membrane</keyword>
<dbReference type="Pfam" id="PF19638">
    <property type="entry name" value="DUF6141"/>
    <property type="match status" value="1"/>
</dbReference>
<sequence>MGGQENVIYREVQRPRQIWIWILILLIAALFWYCFIKQIIFKIPVGNNPAPNFVMVILWMMFGIVFPLCLLYFMKLIIEVRTDGLYIRYVPFQIHYKKFMVSDMASFTSITYRPIAQFGGLGIRLNMNGETAYIMNGNRGVKLQLTNKRVIVVGTEQPHELVNALNSIRS</sequence>
<dbReference type="RefSeq" id="WP_097074069.1">
    <property type="nucleotide sequence ID" value="NZ_OBMQ01000008.1"/>
</dbReference>
<feature type="transmembrane region" description="Helical" evidence="1">
    <location>
        <begin position="53"/>
        <end position="73"/>
    </location>
</feature>
<feature type="transmembrane region" description="Helical" evidence="1">
    <location>
        <begin position="18"/>
        <end position="41"/>
    </location>
</feature>
<organism evidence="2 3">
    <name type="scientific">Ureibacillus xyleni</name>
    <dbReference type="NCBI Taxonomy" id="614648"/>
    <lineage>
        <taxon>Bacteria</taxon>
        <taxon>Bacillati</taxon>
        <taxon>Bacillota</taxon>
        <taxon>Bacilli</taxon>
        <taxon>Bacillales</taxon>
        <taxon>Caryophanaceae</taxon>
        <taxon>Ureibacillus</taxon>
    </lineage>
</organism>
<dbReference type="InterPro" id="IPR046139">
    <property type="entry name" value="DUF6141"/>
</dbReference>
<evidence type="ECO:0000256" key="1">
    <source>
        <dbReference type="SAM" id="Phobius"/>
    </source>
</evidence>
<reference evidence="3" key="1">
    <citation type="submission" date="2017-08" db="EMBL/GenBank/DDBJ databases">
        <authorList>
            <person name="Varghese N."/>
            <person name="Submissions S."/>
        </authorList>
    </citation>
    <scope>NUCLEOTIDE SEQUENCE [LARGE SCALE GENOMIC DNA]</scope>
    <source>
        <strain evidence="3">JC22</strain>
    </source>
</reference>
<name>A0A285T887_9BACL</name>
<keyword evidence="3" id="KW-1185">Reference proteome</keyword>
<protein>
    <recommendedName>
        <fullName evidence="4">PH (Pleckstrin Homology) domain-containing protein</fullName>
    </recommendedName>
</protein>
<dbReference type="Proteomes" id="UP000219636">
    <property type="component" value="Unassembled WGS sequence"/>
</dbReference>
<dbReference type="AlphaFoldDB" id="A0A285T887"/>
<evidence type="ECO:0000313" key="3">
    <source>
        <dbReference type="Proteomes" id="UP000219636"/>
    </source>
</evidence>
<dbReference type="OrthoDB" id="582675at2"/>
<evidence type="ECO:0008006" key="4">
    <source>
        <dbReference type="Google" id="ProtNLM"/>
    </source>
</evidence>
<accession>A0A285T887</accession>
<keyword evidence="1" id="KW-0812">Transmembrane</keyword>
<proteinExistence type="predicted"/>